<evidence type="ECO:0000313" key="2">
    <source>
        <dbReference type="EMBL" id="KAK7862530.1"/>
    </source>
</evidence>
<proteinExistence type="predicted"/>
<dbReference type="Proteomes" id="UP001378592">
    <property type="component" value="Unassembled WGS sequence"/>
</dbReference>
<comment type="caution">
    <text evidence="2">The sequence shown here is derived from an EMBL/GenBank/DDBJ whole genome shotgun (WGS) entry which is preliminary data.</text>
</comment>
<gene>
    <name evidence="2" type="ORF">R5R35_009001</name>
</gene>
<dbReference type="Gene3D" id="3.40.50.300">
    <property type="entry name" value="P-loop containing nucleotide triphosphate hydrolases"/>
    <property type="match status" value="1"/>
</dbReference>
<dbReference type="AlphaFoldDB" id="A0AAN9Z5M4"/>
<feature type="region of interest" description="Disordered" evidence="1">
    <location>
        <begin position="79"/>
        <end position="107"/>
    </location>
</feature>
<evidence type="ECO:0000313" key="3">
    <source>
        <dbReference type="Proteomes" id="UP001378592"/>
    </source>
</evidence>
<reference evidence="2 3" key="1">
    <citation type="submission" date="2024-03" db="EMBL/GenBank/DDBJ databases">
        <title>The genome assembly and annotation of the cricket Gryllus longicercus Weissman &amp; Gray.</title>
        <authorList>
            <person name="Szrajer S."/>
            <person name="Gray D."/>
            <person name="Ylla G."/>
        </authorList>
    </citation>
    <scope>NUCLEOTIDE SEQUENCE [LARGE SCALE GENOMIC DNA]</scope>
    <source>
        <strain evidence="2">DAG 2021-001</strain>
        <tissue evidence="2">Whole body minus gut</tissue>
    </source>
</reference>
<sequence>MEHYQKNISILKCLLEGRPFKVEVKCEAGYVCTFTGAVMISNSLSVTDPALRSRSCPQTPPIHRLRAVHLDVCLRGIRGGTSLHPPPTSLGGKPSCAPRGVSSPPSP</sequence>
<dbReference type="InterPro" id="IPR027417">
    <property type="entry name" value="P-loop_NTPase"/>
</dbReference>
<dbReference type="EMBL" id="JAZDUA010000272">
    <property type="protein sequence ID" value="KAK7862530.1"/>
    <property type="molecule type" value="Genomic_DNA"/>
</dbReference>
<accession>A0AAN9Z5M4</accession>
<evidence type="ECO:0000256" key="1">
    <source>
        <dbReference type="SAM" id="MobiDB-lite"/>
    </source>
</evidence>
<organism evidence="2 3">
    <name type="scientific">Gryllus longicercus</name>
    <dbReference type="NCBI Taxonomy" id="2509291"/>
    <lineage>
        <taxon>Eukaryota</taxon>
        <taxon>Metazoa</taxon>
        <taxon>Ecdysozoa</taxon>
        <taxon>Arthropoda</taxon>
        <taxon>Hexapoda</taxon>
        <taxon>Insecta</taxon>
        <taxon>Pterygota</taxon>
        <taxon>Neoptera</taxon>
        <taxon>Polyneoptera</taxon>
        <taxon>Orthoptera</taxon>
        <taxon>Ensifera</taxon>
        <taxon>Gryllidea</taxon>
        <taxon>Grylloidea</taxon>
        <taxon>Gryllidae</taxon>
        <taxon>Gryllinae</taxon>
        <taxon>Gryllus</taxon>
    </lineage>
</organism>
<protein>
    <submittedName>
        <fullName evidence="2">Uncharacterized protein</fullName>
    </submittedName>
</protein>
<keyword evidence="3" id="KW-1185">Reference proteome</keyword>
<name>A0AAN9Z5M4_9ORTH</name>